<keyword evidence="2" id="KW-1185">Reference proteome</keyword>
<evidence type="ECO:0000313" key="1">
    <source>
        <dbReference type="EMBL" id="VEL34624.1"/>
    </source>
</evidence>
<proteinExistence type="predicted"/>
<protein>
    <submittedName>
        <fullName evidence="1">Uncharacterized protein</fullName>
    </submittedName>
</protein>
<dbReference type="AlphaFoldDB" id="A0A448XE84"/>
<organism evidence="1 2">
    <name type="scientific">Protopolystoma xenopodis</name>
    <dbReference type="NCBI Taxonomy" id="117903"/>
    <lineage>
        <taxon>Eukaryota</taxon>
        <taxon>Metazoa</taxon>
        <taxon>Spiralia</taxon>
        <taxon>Lophotrochozoa</taxon>
        <taxon>Platyhelminthes</taxon>
        <taxon>Monogenea</taxon>
        <taxon>Polyopisthocotylea</taxon>
        <taxon>Polystomatidea</taxon>
        <taxon>Polystomatidae</taxon>
        <taxon>Protopolystoma</taxon>
    </lineage>
</organism>
<sequence>MPMAVYLHQACYPDSKRFSLRPESPYRLIPRPPLVGFLTIYFHCRFVPLCIPFSHGPANLVKRWDVMEPIPGFLTHRPSGAAASCPLFSGYFCGHMLFSKVSKESAFGTISGLLVAVNVWAHSPHNKLQ</sequence>
<dbReference type="Proteomes" id="UP000784294">
    <property type="component" value="Unassembled WGS sequence"/>
</dbReference>
<reference evidence="1" key="1">
    <citation type="submission" date="2018-11" db="EMBL/GenBank/DDBJ databases">
        <authorList>
            <consortium name="Pathogen Informatics"/>
        </authorList>
    </citation>
    <scope>NUCLEOTIDE SEQUENCE</scope>
</reference>
<name>A0A448XE84_9PLAT</name>
<evidence type="ECO:0000313" key="2">
    <source>
        <dbReference type="Proteomes" id="UP000784294"/>
    </source>
</evidence>
<dbReference type="EMBL" id="CAAALY010248046">
    <property type="protein sequence ID" value="VEL34624.1"/>
    <property type="molecule type" value="Genomic_DNA"/>
</dbReference>
<accession>A0A448XE84</accession>
<gene>
    <name evidence="1" type="ORF">PXEA_LOCUS28064</name>
</gene>
<comment type="caution">
    <text evidence="1">The sequence shown here is derived from an EMBL/GenBank/DDBJ whole genome shotgun (WGS) entry which is preliminary data.</text>
</comment>